<evidence type="ECO:0000313" key="9">
    <source>
        <dbReference type="Proteomes" id="UP000748752"/>
    </source>
</evidence>
<keyword evidence="1 6" id="KW-0813">Transport</keyword>
<keyword evidence="4 6" id="KW-0862">Zinc</keyword>
<evidence type="ECO:0000256" key="2">
    <source>
        <dbReference type="ARBA" id="ARBA00022475"/>
    </source>
</evidence>
<feature type="binding site" evidence="6">
    <location>
        <position position="338"/>
    </location>
    <ligand>
        <name>Zn(2+)</name>
        <dbReference type="ChEBI" id="CHEBI:29105"/>
    </ligand>
</feature>
<evidence type="ECO:0000256" key="4">
    <source>
        <dbReference type="ARBA" id="ARBA00022833"/>
    </source>
</evidence>
<dbReference type="PANTHER" id="PTHR38344">
    <property type="entry name" value="UPF0753 PROTEIN AQ_863"/>
    <property type="match status" value="1"/>
</dbReference>
<evidence type="ECO:0000256" key="5">
    <source>
        <dbReference type="ARBA" id="ARBA00023136"/>
    </source>
</evidence>
<evidence type="ECO:0000256" key="1">
    <source>
        <dbReference type="ARBA" id="ARBA00022448"/>
    </source>
</evidence>
<comment type="function">
    <text evidence="6">Part of an energy-coupled inorganic carbon pump.</text>
</comment>
<sequence length="911" mass="101584">MSAGTAPLGTQPLAEQLGRDLTLYDAADQLFGTRIGETLNELLIKGLMDFFDEGQSVWRMPGRKQGLFLAWANIARRNRRLRMRGLDVAAILDQADEPEAMIDLVMNRLGVPEHRWMSYVTVELSRLHGWAGFVRWRAQAAHYYWQQRNPADLTDYLAVRLVLGLALLEDAGRRLRRDLRWPALLDFAAAHPRECVLRRELNAGTVLPDFAHRIEVALDSGDPARIDALYLVYEREKTTREACTRARRVETMAAAAGLDREALLGRDDDALHQIIDGIYAAKAHEGMLWTRSLERAHLRSLLARIDAAAGEEAGAMPTAPASGETPAGPAGPVQALFCIDVRSERLRRHLEAVGDYETFGIAGFFGIPIAFVEFGKGHETALCPAVVTPKNVAVEMPHTHAKHADSLFDLAHEVVHDLKNTVLAPYVTVEAVGLLFGFDMVGKTFAPRAYNTWRQRLETRKPPARLLFDKLSEDEARELVANLQDEMVVRAVERHFAVKREHLTSPMIRELRETALEHRKGQTELARRFGVDPAGEAVFIRSLQVEYRVNPDQARIQLEHLAKIGFRPQRQAQLVGAALRGIGLTAGFGRTVLVVGHGSTSENNPYESALDCGACGGDQGLVNARIFAAMANRREVRQLLTEQGIDIPAETHFIPALHDTTTDEIRLADIDELPPTALTRVDRIREDLTAAGRLTAAERCRELGESGISSPEAAARRVKRHALDWTQVRPEWGLSKNAAFVIGRRALTRRLDLDGRSFLHSYDYRVDPKGRLLETILTGPLIVAQWINLEHFFSVVDNEAFGSGSKVYHNVVGRFGVVTGNLSDLRTGLPAQTMLRGHVPYHQPMRLVTVIEAPLALVEALLAKLYKPRELVHNGWIRLVVLDPETGQAQVYDPEHGERDAWQPQPIRLPA</sequence>
<dbReference type="HAMAP" id="MF_01871">
    <property type="entry name" value="DabA"/>
    <property type="match status" value="1"/>
</dbReference>
<dbReference type="Proteomes" id="UP000748752">
    <property type="component" value="Unassembled WGS sequence"/>
</dbReference>
<comment type="cofactor">
    <cofactor evidence="6">
        <name>Zn(2+)</name>
        <dbReference type="ChEBI" id="CHEBI:29105"/>
    </cofactor>
</comment>
<evidence type="ECO:0000256" key="3">
    <source>
        <dbReference type="ARBA" id="ARBA00022723"/>
    </source>
</evidence>
<reference evidence="8 9" key="1">
    <citation type="journal article" date="2020" name="Microorganisms">
        <title>Osmotic Adaptation and Compatible Solute Biosynthesis of Phototrophic Bacteria as Revealed from Genome Analyses.</title>
        <authorList>
            <person name="Imhoff J.F."/>
            <person name="Rahn T."/>
            <person name="Kunzel S."/>
            <person name="Keller A."/>
            <person name="Neulinger S.C."/>
        </authorList>
    </citation>
    <scope>NUCLEOTIDE SEQUENCE [LARGE SCALE GENOMIC DNA]</scope>
    <source>
        <strain evidence="8 9">DSM 6210</strain>
    </source>
</reference>
<evidence type="ECO:0000313" key="8">
    <source>
        <dbReference type="EMBL" id="MBK1631663.1"/>
    </source>
</evidence>
<dbReference type="InterPro" id="IPR018752">
    <property type="entry name" value="DabA"/>
</dbReference>
<protein>
    <recommendedName>
        <fullName evidence="6">Probable inorganic carbon transporter subunit DabA</fullName>
    </recommendedName>
</protein>
<comment type="subcellular location">
    <subcellularLocation>
        <location evidence="6">Cell membrane</location>
        <topology evidence="6">Peripheral membrane protein</topology>
    </subcellularLocation>
</comment>
<organism evidence="8 9">
    <name type="scientific">Thiohalocapsa halophila</name>
    <dbReference type="NCBI Taxonomy" id="69359"/>
    <lineage>
        <taxon>Bacteria</taxon>
        <taxon>Pseudomonadati</taxon>
        <taxon>Pseudomonadota</taxon>
        <taxon>Gammaproteobacteria</taxon>
        <taxon>Chromatiales</taxon>
        <taxon>Chromatiaceae</taxon>
        <taxon>Thiohalocapsa</taxon>
    </lineage>
</organism>
<comment type="subunit">
    <text evidence="6">Forms a complex with DabB.</text>
</comment>
<feature type="binding site" evidence="6">
    <location>
        <position position="612"/>
    </location>
    <ligand>
        <name>Zn(2+)</name>
        <dbReference type="ChEBI" id="CHEBI:29105"/>
    </ligand>
</feature>
<evidence type="ECO:0000256" key="6">
    <source>
        <dbReference type="HAMAP-Rule" id="MF_01871"/>
    </source>
</evidence>
<keyword evidence="9" id="KW-1185">Reference proteome</keyword>
<dbReference type="PANTHER" id="PTHR38344:SF1">
    <property type="entry name" value="INORGANIC CARBON TRANSPORTER SUBUNIT DABA-RELATED"/>
    <property type="match status" value="1"/>
</dbReference>
<comment type="similarity">
    <text evidence="6">Belongs to the inorganic carbon transporter (TC 9.A.2) DabA family.</text>
</comment>
<proteinExistence type="inferred from homology"/>
<dbReference type="Pfam" id="PF10070">
    <property type="entry name" value="DabA"/>
    <property type="match status" value="1"/>
</dbReference>
<gene>
    <name evidence="6" type="primary">dabA</name>
    <name evidence="8" type="ORF">CKO31_13090</name>
</gene>
<keyword evidence="5 6" id="KW-0472">Membrane</keyword>
<feature type="binding site" evidence="6">
    <location>
        <position position="597"/>
    </location>
    <ligand>
        <name>Zn(2+)</name>
        <dbReference type="ChEBI" id="CHEBI:29105"/>
    </ligand>
</feature>
<dbReference type="RefSeq" id="WP_200238242.1">
    <property type="nucleotide sequence ID" value="NZ_NRRV01000030.1"/>
</dbReference>
<evidence type="ECO:0000256" key="7">
    <source>
        <dbReference type="SAM" id="MobiDB-lite"/>
    </source>
</evidence>
<keyword evidence="2 6" id="KW-1003">Cell membrane</keyword>
<comment type="caution">
    <text evidence="8">The sequence shown here is derived from an EMBL/GenBank/DDBJ whole genome shotgun (WGS) entry which is preliminary data.</text>
</comment>
<name>A0ABS1CIY4_9GAMM</name>
<dbReference type="EMBL" id="NRRV01000030">
    <property type="protein sequence ID" value="MBK1631663.1"/>
    <property type="molecule type" value="Genomic_DNA"/>
</dbReference>
<accession>A0ABS1CIY4</accession>
<feature type="region of interest" description="Disordered" evidence="7">
    <location>
        <begin position="892"/>
        <end position="911"/>
    </location>
</feature>
<keyword evidence="3 6" id="KW-0479">Metal-binding</keyword>
<feature type="binding site" evidence="6">
    <location>
        <position position="340"/>
    </location>
    <ligand>
        <name>Zn(2+)</name>
        <dbReference type="ChEBI" id="CHEBI:29105"/>
    </ligand>
</feature>